<organism evidence="11 12">
    <name type="scientific">Clostridium vincentii</name>
    <dbReference type="NCBI Taxonomy" id="52704"/>
    <lineage>
        <taxon>Bacteria</taxon>
        <taxon>Bacillati</taxon>
        <taxon>Bacillota</taxon>
        <taxon>Clostridia</taxon>
        <taxon>Eubacteriales</taxon>
        <taxon>Clostridiaceae</taxon>
        <taxon>Clostridium</taxon>
    </lineage>
</organism>
<keyword evidence="5" id="KW-0547">Nucleotide-binding</keyword>
<dbReference type="PANTHER" id="PTHR24421:SF10">
    <property type="entry name" value="NITRATE_NITRITE SENSOR PROTEIN NARQ"/>
    <property type="match status" value="1"/>
</dbReference>
<evidence type="ECO:0000256" key="5">
    <source>
        <dbReference type="ARBA" id="ARBA00022741"/>
    </source>
</evidence>
<gene>
    <name evidence="11" type="primary">degS</name>
    <name evidence="11" type="ORF">CLVI_27210</name>
</gene>
<dbReference type="InterPro" id="IPR011712">
    <property type="entry name" value="Sig_transdc_His_kin_sub3_dim/P"/>
</dbReference>
<keyword evidence="9" id="KW-0175">Coiled coil</keyword>
<reference evidence="11 12" key="1">
    <citation type="submission" date="2018-03" db="EMBL/GenBank/DDBJ databases">
        <title>Genome sequence of Clostridium vincentii DSM 10228.</title>
        <authorList>
            <person name="Poehlein A."/>
            <person name="Daniel R."/>
        </authorList>
    </citation>
    <scope>NUCLEOTIDE SEQUENCE [LARGE SCALE GENOMIC DNA]</scope>
    <source>
        <strain evidence="11 12">DSM 10228</strain>
    </source>
</reference>
<accession>A0A2T0BB54</accession>
<dbReference type="GO" id="GO:0016020">
    <property type="term" value="C:membrane"/>
    <property type="evidence" value="ECO:0007669"/>
    <property type="project" value="InterPro"/>
</dbReference>
<dbReference type="Pfam" id="PF02518">
    <property type="entry name" value="HATPase_c"/>
    <property type="match status" value="1"/>
</dbReference>
<dbReference type="InterPro" id="IPR036890">
    <property type="entry name" value="HATPase_C_sf"/>
</dbReference>
<keyword evidence="3" id="KW-0597">Phosphoprotein</keyword>
<dbReference type="OrthoDB" id="9781904at2"/>
<dbReference type="CDD" id="cd16917">
    <property type="entry name" value="HATPase_UhpB-NarQ-NarX-like"/>
    <property type="match status" value="1"/>
</dbReference>
<comment type="caution">
    <text evidence="11">The sequence shown here is derived from an EMBL/GenBank/DDBJ whole genome shotgun (WGS) entry which is preliminary data.</text>
</comment>
<dbReference type="InterPro" id="IPR050482">
    <property type="entry name" value="Sensor_HK_TwoCompSys"/>
</dbReference>
<dbReference type="Pfam" id="PF07730">
    <property type="entry name" value="HisKA_3"/>
    <property type="match status" value="1"/>
</dbReference>
<evidence type="ECO:0000256" key="7">
    <source>
        <dbReference type="ARBA" id="ARBA00022840"/>
    </source>
</evidence>
<evidence type="ECO:0000256" key="9">
    <source>
        <dbReference type="SAM" id="Coils"/>
    </source>
</evidence>
<keyword evidence="12" id="KW-1185">Reference proteome</keyword>
<sequence>MIEDVREIKGIKDINNILSIVINDLDKGKDKISNIADSLRLEFEKKKIELVNIQNEIEFVIDEVTRLEKIDKNMRKKLADSSIDFNGKDKDMENIYEKALNVRVEYITMQKEEKSLQNQREVLQRSIKKYLANIEQADSVVGQVSVAMKYLTGEVYDNLENLEGDNKFSLGIKIVEIQEKERNKIAREIHDGPAQYLASTLMRIDFCKARLKDNLQKGLIELDDVKGNITKTLKEVRGIICNLRPPFFDGITLKEAIDDLKDVFLEECDVNLKVRFENESCLIDKTIETAMYRIIQELLNNIKKHSKAHNASLNLEVGMDYIFIKVKDDGIGFNTEEIIDNSRCNNKKYGILGIYERLDELGGTITVESRLDNGTIYMIKLPRIRRRDNFDKISNS</sequence>
<evidence type="ECO:0000313" key="12">
    <source>
        <dbReference type="Proteomes" id="UP000239471"/>
    </source>
</evidence>
<dbReference type="Gene3D" id="3.30.565.10">
    <property type="entry name" value="Histidine kinase-like ATPase, C-terminal domain"/>
    <property type="match status" value="1"/>
</dbReference>
<protein>
    <recommendedName>
        <fullName evidence="2">histidine kinase</fullName>
        <ecNumber evidence="2">2.7.13.3</ecNumber>
    </recommendedName>
</protein>
<dbReference type="EMBL" id="PVXQ01000035">
    <property type="protein sequence ID" value="PRR81129.1"/>
    <property type="molecule type" value="Genomic_DNA"/>
</dbReference>
<dbReference type="GO" id="GO:0046983">
    <property type="term" value="F:protein dimerization activity"/>
    <property type="evidence" value="ECO:0007669"/>
    <property type="project" value="InterPro"/>
</dbReference>
<evidence type="ECO:0000256" key="4">
    <source>
        <dbReference type="ARBA" id="ARBA00022679"/>
    </source>
</evidence>
<evidence type="ECO:0000256" key="3">
    <source>
        <dbReference type="ARBA" id="ARBA00022553"/>
    </source>
</evidence>
<dbReference type="InterPro" id="IPR008595">
    <property type="entry name" value="DegS"/>
</dbReference>
<evidence type="ECO:0000256" key="2">
    <source>
        <dbReference type="ARBA" id="ARBA00012438"/>
    </source>
</evidence>
<dbReference type="InterPro" id="IPR005467">
    <property type="entry name" value="His_kinase_dom"/>
</dbReference>
<dbReference type="EC" id="2.7.13.3" evidence="2"/>
<dbReference type="PROSITE" id="PS50109">
    <property type="entry name" value="HIS_KIN"/>
    <property type="match status" value="1"/>
</dbReference>
<dbReference type="PANTHER" id="PTHR24421">
    <property type="entry name" value="NITRATE/NITRITE SENSOR PROTEIN NARX-RELATED"/>
    <property type="match status" value="1"/>
</dbReference>
<dbReference type="Proteomes" id="UP000239471">
    <property type="component" value="Unassembled WGS sequence"/>
</dbReference>
<dbReference type="SUPFAM" id="SSF55874">
    <property type="entry name" value="ATPase domain of HSP90 chaperone/DNA topoisomerase II/histidine kinase"/>
    <property type="match status" value="1"/>
</dbReference>
<evidence type="ECO:0000259" key="10">
    <source>
        <dbReference type="PROSITE" id="PS50109"/>
    </source>
</evidence>
<keyword evidence="8" id="KW-0902">Two-component regulatory system</keyword>
<dbReference type="AlphaFoldDB" id="A0A2T0BB54"/>
<name>A0A2T0BB54_9CLOT</name>
<comment type="catalytic activity">
    <reaction evidence="1">
        <text>ATP + protein L-histidine = ADP + protein N-phospho-L-histidine.</text>
        <dbReference type="EC" id="2.7.13.3"/>
    </reaction>
</comment>
<keyword evidence="4 11" id="KW-0808">Transferase</keyword>
<feature type="domain" description="Histidine kinase" evidence="10">
    <location>
        <begin position="291"/>
        <end position="385"/>
    </location>
</feature>
<dbReference type="GO" id="GO:0000155">
    <property type="term" value="F:phosphorelay sensor kinase activity"/>
    <property type="evidence" value="ECO:0007669"/>
    <property type="project" value="InterPro"/>
</dbReference>
<dbReference type="Pfam" id="PF05384">
    <property type="entry name" value="DegS"/>
    <property type="match status" value="1"/>
</dbReference>
<dbReference type="InterPro" id="IPR003594">
    <property type="entry name" value="HATPase_dom"/>
</dbReference>
<dbReference type="RefSeq" id="WP_106060641.1">
    <property type="nucleotide sequence ID" value="NZ_PVXQ01000035.1"/>
</dbReference>
<evidence type="ECO:0000313" key="11">
    <source>
        <dbReference type="EMBL" id="PRR81129.1"/>
    </source>
</evidence>
<proteinExistence type="predicted"/>
<dbReference type="GO" id="GO:0005524">
    <property type="term" value="F:ATP binding"/>
    <property type="evidence" value="ECO:0007669"/>
    <property type="project" value="UniProtKB-KW"/>
</dbReference>
<keyword evidence="7" id="KW-0067">ATP-binding</keyword>
<dbReference type="Gene3D" id="1.20.5.1930">
    <property type="match status" value="1"/>
</dbReference>
<evidence type="ECO:0000256" key="8">
    <source>
        <dbReference type="ARBA" id="ARBA00023012"/>
    </source>
</evidence>
<evidence type="ECO:0000256" key="1">
    <source>
        <dbReference type="ARBA" id="ARBA00000085"/>
    </source>
</evidence>
<keyword evidence="6 11" id="KW-0418">Kinase</keyword>
<feature type="coiled-coil region" evidence="9">
    <location>
        <begin position="36"/>
        <end position="70"/>
    </location>
</feature>
<evidence type="ECO:0000256" key="6">
    <source>
        <dbReference type="ARBA" id="ARBA00022777"/>
    </source>
</evidence>